<protein>
    <submittedName>
        <fullName evidence="2">Uncharacterized protein</fullName>
    </submittedName>
</protein>
<evidence type="ECO:0000256" key="1">
    <source>
        <dbReference type="SAM" id="MobiDB-lite"/>
    </source>
</evidence>
<dbReference type="Proteomes" id="UP000215453">
    <property type="component" value="Chromosome 4"/>
</dbReference>
<evidence type="ECO:0000313" key="3">
    <source>
        <dbReference type="Proteomes" id="UP000215453"/>
    </source>
</evidence>
<accession>A0A1Y6LHE3</accession>
<proteinExistence type="predicted"/>
<sequence>MPAVLGTAKKGTSSVASAITTPTTPKASALTAKVGASGPQISWANVARPPAAQPDMRRSVLKPRPSHTGGQSMISQMRGLSVNNNPGIPNAYNPSVGPLPTQGNPWGWTTVESNMTADTSFLPVNNDVCIRSKRSVRDFRKGEVLALPFHVPNMNPNLDPNERRLKMTCEGPAFSKRRMFVILWINQLDMFCLPLYSFEGKGLAAKKDYQRFDYVCLKNKGVAGATFKNLGKYDPVVFESYTKCPMTDETTVHLTGGITVDPRENISWVGRLDEQSHKHLIKLWQGRVDESKNKPWGRR</sequence>
<organism evidence="2 3">
    <name type="scientific">Zymoseptoria tritici ST99CH_1A5</name>
    <dbReference type="NCBI Taxonomy" id="1276529"/>
    <lineage>
        <taxon>Eukaryota</taxon>
        <taxon>Fungi</taxon>
        <taxon>Dikarya</taxon>
        <taxon>Ascomycota</taxon>
        <taxon>Pezizomycotina</taxon>
        <taxon>Dothideomycetes</taxon>
        <taxon>Dothideomycetidae</taxon>
        <taxon>Mycosphaerellales</taxon>
        <taxon>Mycosphaerellaceae</taxon>
        <taxon>Zymoseptoria</taxon>
    </lineage>
</organism>
<dbReference type="AlphaFoldDB" id="A0A1Y6LHE3"/>
<feature type="compositionally biased region" description="Polar residues" evidence="1">
    <location>
        <begin position="10"/>
        <end position="26"/>
    </location>
</feature>
<feature type="region of interest" description="Disordered" evidence="1">
    <location>
        <begin position="1"/>
        <end position="72"/>
    </location>
</feature>
<evidence type="ECO:0000313" key="2">
    <source>
        <dbReference type="EMBL" id="SMY23877.1"/>
    </source>
</evidence>
<name>A0A1Y6LHE3_ZYMTR</name>
<gene>
    <name evidence="2" type="ORF">ZT1A5_G5317</name>
</gene>
<reference evidence="2 3" key="1">
    <citation type="submission" date="2016-10" db="EMBL/GenBank/DDBJ databases">
        <authorList>
            <person name="Varghese N."/>
        </authorList>
    </citation>
    <scope>NUCLEOTIDE SEQUENCE [LARGE SCALE GENOMIC DNA]</scope>
</reference>
<dbReference type="EMBL" id="LT882679">
    <property type="protein sequence ID" value="SMY23877.1"/>
    <property type="molecule type" value="Genomic_DNA"/>
</dbReference>